<dbReference type="eggNOG" id="ENOG5031B1G">
    <property type="taxonomic scope" value="Bacteria"/>
</dbReference>
<dbReference type="EMBL" id="AECZ01000016">
    <property type="protein sequence ID" value="EFL50756.1"/>
    <property type="molecule type" value="Genomic_DNA"/>
</dbReference>
<feature type="transmembrane region" description="Helical" evidence="1">
    <location>
        <begin position="94"/>
        <end position="117"/>
    </location>
</feature>
<evidence type="ECO:0000256" key="1">
    <source>
        <dbReference type="SAM" id="Phobius"/>
    </source>
</evidence>
<name>E1JY18_SOLFR</name>
<keyword evidence="1" id="KW-0472">Membrane</keyword>
<dbReference type="OrthoDB" id="5430998at2"/>
<protein>
    <submittedName>
        <fullName evidence="2">Uncharacterized protein</fullName>
    </submittedName>
</protein>
<reference evidence="2 3" key="1">
    <citation type="submission" date="2010-08" db="EMBL/GenBank/DDBJ databases">
        <title>The draft genome of Desulfovibrio fructosovorans JJ.</title>
        <authorList>
            <consortium name="US DOE Joint Genome Institute (JGI-PGF)"/>
            <person name="Lucas S."/>
            <person name="Copeland A."/>
            <person name="Lapidus A."/>
            <person name="Cheng J.-F."/>
            <person name="Bruce D."/>
            <person name="Goodwin L."/>
            <person name="Pitluck S."/>
            <person name="Land M.L."/>
            <person name="Hauser L."/>
            <person name="Chang Y.-J."/>
            <person name="Jeffries C."/>
            <person name="Wall J.D."/>
            <person name="Stahl D.A."/>
            <person name="Arkin A.P."/>
            <person name="Dehal P."/>
            <person name="Stolyar S.M."/>
            <person name="Hazen T.C."/>
            <person name="Woyke T.J."/>
        </authorList>
    </citation>
    <scope>NUCLEOTIDE SEQUENCE [LARGE SCALE GENOMIC DNA]</scope>
    <source>
        <strain evidence="2 3">JJ</strain>
    </source>
</reference>
<dbReference type="RefSeq" id="WP_005994361.1">
    <property type="nucleotide sequence ID" value="NZ_AECZ01000016.1"/>
</dbReference>
<evidence type="ECO:0000313" key="3">
    <source>
        <dbReference type="Proteomes" id="UP000006250"/>
    </source>
</evidence>
<dbReference type="STRING" id="596151.DesfrDRAFT_2517"/>
<sequence length="178" mass="19600">MAFSADARGWVMSGGECGHFGVGVVSGRGGKTGSFLLALLVELALQPPAEALAIQTHGGVEGLYTHQFGHVLFLVAMVVLYFRLRRLVEWTSRGWRLIGASCLLFAMWNAVAFWGHWLEESMSAMPFAGGPTPWSRELVVSSGWKALLFYACKLDHLLSVPAMLLFLLGLRALYKERQ</sequence>
<evidence type="ECO:0000313" key="2">
    <source>
        <dbReference type="EMBL" id="EFL50756.1"/>
    </source>
</evidence>
<dbReference type="AlphaFoldDB" id="E1JY18"/>
<accession>E1JY18</accession>
<feature type="transmembrane region" description="Helical" evidence="1">
    <location>
        <begin position="64"/>
        <end position="82"/>
    </location>
</feature>
<gene>
    <name evidence="2" type="ORF">DesfrDRAFT_2517</name>
</gene>
<feature type="transmembrane region" description="Helical" evidence="1">
    <location>
        <begin position="156"/>
        <end position="174"/>
    </location>
</feature>
<organism evidence="2 3">
    <name type="scientific">Solidesulfovibrio fructosivorans JJ]</name>
    <dbReference type="NCBI Taxonomy" id="596151"/>
    <lineage>
        <taxon>Bacteria</taxon>
        <taxon>Pseudomonadati</taxon>
        <taxon>Thermodesulfobacteriota</taxon>
        <taxon>Desulfovibrionia</taxon>
        <taxon>Desulfovibrionales</taxon>
        <taxon>Desulfovibrionaceae</taxon>
        <taxon>Solidesulfovibrio</taxon>
    </lineage>
</organism>
<keyword evidence="1" id="KW-1133">Transmembrane helix</keyword>
<proteinExistence type="predicted"/>
<dbReference type="Proteomes" id="UP000006250">
    <property type="component" value="Unassembled WGS sequence"/>
</dbReference>
<keyword evidence="1" id="KW-0812">Transmembrane</keyword>
<keyword evidence="3" id="KW-1185">Reference proteome</keyword>
<comment type="caution">
    <text evidence="2">The sequence shown here is derived from an EMBL/GenBank/DDBJ whole genome shotgun (WGS) entry which is preliminary data.</text>
</comment>